<name>A0ABV8VYC6_9BACI</name>
<gene>
    <name evidence="2" type="ORF">ACFOZ1_09525</name>
</gene>
<evidence type="ECO:0000259" key="1">
    <source>
        <dbReference type="PROSITE" id="PS50846"/>
    </source>
</evidence>
<comment type="caution">
    <text evidence="2">The sequence shown here is derived from an EMBL/GenBank/DDBJ whole genome shotgun (WGS) entry which is preliminary data.</text>
</comment>
<dbReference type="Gene3D" id="3.30.70.100">
    <property type="match status" value="1"/>
</dbReference>
<organism evidence="2 3">
    <name type="scientific">Gracilibacillus marinus</name>
    <dbReference type="NCBI Taxonomy" id="630535"/>
    <lineage>
        <taxon>Bacteria</taxon>
        <taxon>Bacillati</taxon>
        <taxon>Bacillota</taxon>
        <taxon>Bacilli</taxon>
        <taxon>Bacillales</taxon>
        <taxon>Bacillaceae</taxon>
        <taxon>Gracilibacillus</taxon>
    </lineage>
</organism>
<sequence length="69" mass="7820">MEKANIYLEEVSCPSCVKKIESALTKVTGVESAKMYFHSSKVKVDYDEKKTSHHALEKVIQDLGYVVKK</sequence>
<dbReference type="EMBL" id="JBHSDV010000002">
    <property type="protein sequence ID" value="MFC4388046.1"/>
    <property type="molecule type" value="Genomic_DNA"/>
</dbReference>
<dbReference type="PROSITE" id="PS50846">
    <property type="entry name" value="HMA_2"/>
    <property type="match status" value="1"/>
</dbReference>
<dbReference type="RefSeq" id="WP_390198777.1">
    <property type="nucleotide sequence ID" value="NZ_JBHSDV010000002.1"/>
</dbReference>
<evidence type="ECO:0000313" key="3">
    <source>
        <dbReference type="Proteomes" id="UP001595880"/>
    </source>
</evidence>
<protein>
    <submittedName>
        <fullName evidence="2">Heavy-metal-associated domain-containing protein</fullName>
    </submittedName>
</protein>
<dbReference type="Proteomes" id="UP001595880">
    <property type="component" value="Unassembled WGS sequence"/>
</dbReference>
<proteinExistence type="predicted"/>
<evidence type="ECO:0000313" key="2">
    <source>
        <dbReference type="EMBL" id="MFC4388046.1"/>
    </source>
</evidence>
<reference evidence="3" key="1">
    <citation type="journal article" date="2019" name="Int. J. Syst. Evol. Microbiol.">
        <title>The Global Catalogue of Microorganisms (GCM) 10K type strain sequencing project: providing services to taxonomists for standard genome sequencing and annotation.</title>
        <authorList>
            <consortium name="The Broad Institute Genomics Platform"/>
            <consortium name="The Broad Institute Genome Sequencing Center for Infectious Disease"/>
            <person name="Wu L."/>
            <person name="Ma J."/>
        </authorList>
    </citation>
    <scope>NUCLEOTIDE SEQUENCE [LARGE SCALE GENOMIC DNA]</scope>
    <source>
        <strain evidence="3">KACC 14058</strain>
    </source>
</reference>
<dbReference type="InterPro" id="IPR006121">
    <property type="entry name" value="HMA_dom"/>
</dbReference>
<dbReference type="InterPro" id="IPR036163">
    <property type="entry name" value="HMA_dom_sf"/>
</dbReference>
<keyword evidence="3" id="KW-1185">Reference proteome</keyword>
<accession>A0ABV8VYC6</accession>
<dbReference type="Pfam" id="PF00403">
    <property type="entry name" value="HMA"/>
    <property type="match status" value="1"/>
</dbReference>
<dbReference type="CDD" id="cd00371">
    <property type="entry name" value="HMA"/>
    <property type="match status" value="1"/>
</dbReference>
<feature type="domain" description="HMA" evidence="1">
    <location>
        <begin position="2"/>
        <end position="68"/>
    </location>
</feature>
<dbReference type="SUPFAM" id="SSF55008">
    <property type="entry name" value="HMA, heavy metal-associated domain"/>
    <property type="match status" value="1"/>
</dbReference>